<accession>A0A916V0R1</accession>
<dbReference type="AlphaFoldDB" id="A0A916V0R1"/>
<evidence type="ECO:0000313" key="2">
    <source>
        <dbReference type="EMBL" id="GGC98683.1"/>
    </source>
</evidence>
<keyword evidence="3" id="KW-1185">Reference proteome</keyword>
<name>A0A916V0R1_9BURK</name>
<protein>
    <submittedName>
        <fullName evidence="2">Uncharacterized protein</fullName>
    </submittedName>
</protein>
<evidence type="ECO:0000313" key="3">
    <source>
        <dbReference type="Proteomes" id="UP000637423"/>
    </source>
</evidence>
<proteinExistence type="predicted"/>
<feature type="compositionally biased region" description="Basic and acidic residues" evidence="1">
    <location>
        <begin position="31"/>
        <end position="46"/>
    </location>
</feature>
<dbReference type="Proteomes" id="UP000637423">
    <property type="component" value="Unassembled WGS sequence"/>
</dbReference>
<feature type="region of interest" description="Disordered" evidence="1">
    <location>
        <begin position="31"/>
        <end position="55"/>
    </location>
</feature>
<reference evidence="2" key="2">
    <citation type="submission" date="2020-09" db="EMBL/GenBank/DDBJ databases">
        <authorList>
            <person name="Sun Q."/>
            <person name="Zhou Y."/>
        </authorList>
    </citation>
    <scope>NUCLEOTIDE SEQUENCE</scope>
    <source>
        <strain evidence="2">CGMCC 1.10998</strain>
    </source>
</reference>
<comment type="caution">
    <text evidence="2">The sequence shown here is derived from an EMBL/GenBank/DDBJ whole genome shotgun (WGS) entry which is preliminary data.</text>
</comment>
<reference evidence="2" key="1">
    <citation type="journal article" date="2014" name="Int. J. Syst. Evol. Microbiol.">
        <title>Complete genome sequence of Corynebacterium casei LMG S-19264T (=DSM 44701T), isolated from a smear-ripened cheese.</title>
        <authorList>
            <consortium name="US DOE Joint Genome Institute (JGI-PGF)"/>
            <person name="Walter F."/>
            <person name="Albersmeier A."/>
            <person name="Kalinowski J."/>
            <person name="Ruckert C."/>
        </authorList>
    </citation>
    <scope>NUCLEOTIDE SEQUENCE</scope>
    <source>
        <strain evidence="2">CGMCC 1.10998</strain>
    </source>
</reference>
<evidence type="ECO:0000256" key="1">
    <source>
        <dbReference type="SAM" id="MobiDB-lite"/>
    </source>
</evidence>
<dbReference type="EMBL" id="BMED01000008">
    <property type="protein sequence ID" value="GGC98683.1"/>
    <property type="molecule type" value="Genomic_DNA"/>
</dbReference>
<organism evidence="2 3">
    <name type="scientific">Undibacterium terreum</name>
    <dbReference type="NCBI Taxonomy" id="1224302"/>
    <lineage>
        <taxon>Bacteria</taxon>
        <taxon>Pseudomonadati</taxon>
        <taxon>Pseudomonadota</taxon>
        <taxon>Betaproteobacteria</taxon>
        <taxon>Burkholderiales</taxon>
        <taxon>Oxalobacteraceae</taxon>
        <taxon>Undibacterium</taxon>
    </lineage>
</organism>
<sequence>MTLTLSVSFIGNQLKKIFSFKKTGSESVDKNITAERRTENEEKFKQADTQLESKTSESLRSGMIWAQKFESLTPEQRAAYEKRSAQFSANMKTMRETLASTFATLNSSMVAAMRSANEPSRLSMRALDLYDALKARDHIAEAEIMGSPDFGAHLLRLVVYWAEMTEEERAEAVTDEMAKVVERMEKVDNGYLLRQDQIDKKTMITYFNKKNHVIRNRAELESWPFEDWPLERNYGPDTLVKWYKEAMPHVRLVGGRPRKITLSDD</sequence>
<gene>
    <name evidence="2" type="ORF">GCM10011396_52770</name>
</gene>